<feature type="signal peptide" evidence="2">
    <location>
        <begin position="1"/>
        <end position="20"/>
    </location>
</feature>
<protein>
    <submittedName>
        <fullName evidence="4">Transporter substrate-binding domain-containing protein</fullName>
    </submittedName>
</protein>
<reference evidence="4 5" key="1">
    <citation type="submission" date="2022-10" db="EMBL/GenBank/DDBJ databases">
        <title>paucibacter sp. hw8 Genome sequencing.</title>
        <authorList>
            <person name="Park S."/>
        </authorList>
    </citation>
    <scope>NUCLEOTIDE SEQUENCE [LARGE SCALE GENOMIC DNA]</scope>
    <source>
        <strain evidence="5">hw8</strain>
    </source>
</reference>
<evidence type="ECO:0000259" key="3">
    <source>
        <dbReference type="SMART" id="SM00062"/>
    </source>
</evidence>
<dbReference type="Gene3D" id="3.40.190.10">
    <property type="entry name" value="Periplasmic binding protein-like II"/>
    <property type="match status" value="2"/>
</dbReference>
<dbReference type="PANTHER" id="PTHR35936:SF17">
    <property type="entry name" value="ARGININE-BINDING EXTRACELLULAR PROTEIN ARTP"/>
    <property type="match status" value="1"/>
</dbReference>
<evidence type="ECO:0000313" key="5">
    <source>
        <dbReference type="Proteomes" id="UP001219862"/>
    </source>
</evidence>
<dbReference type="Proteomes" id="UP001219862">
    <property type="component" value="Unassembled WGS sequence"/>
</dbReference>
<keyword evidence="5" id="KW-1185">Reference proteome</keyword>
<accession>A0ABT5KPK2</accession>
<keyword evidence="1 2" id="KW-0732">Signal</keyword>
<proteinExistence type="predicted"/>
<evidence type="ECO:0000256" key="2">
    <source>
        <dbReference type="SAM" id="SignalP"/>
    </source>
</evidence>
<dbReference type="EMBL" id="JAQQXS010000005">
    <property type="protein sequence ID" value="MDC8784841.1"/>
    <property type="molecule type" value="Genomic_DNA"/>
</dbReference>
<dbReference type="InterPro" id="IPR001638">
    <property type="entry name" value="Solute-binding_3/MltF_N"/>
</dbReference>
<dbReference type="RefSeq" id="WP_273595964.1">
    <property type="nucleotide sequence ID" value="NZ_JAQQXS010000005.1"/>
</dbReference>
<feature type="domain" description="Solute-binding protein family 3/N-terminal" evidence="3">
    <location>
        <begin position="25"/>
        <end position="235"/>
    </location>
</feature>
<organism evidence="4 5">
    <name type="scientific">Roseateles koreensis</name>
    <dbReference type="NCBI Taxonomy" id="2987526"/>
    <lineage>
        <taxon>Bacteria</taxon>
        <taxon>Pseudomonadati</taxon>
        <taxon>Pseudomonadota</taxon>
        <taxon>Betaproteobacteria</taxon>
        <taxon>Burkholderiales</taxon>
        <taxon>Sphaerotilaceae</taxon>
        <taxon>Roseateles</taxon>
    </lineage>
</organism>
<evidence type="ECO:0000313" key="4">
    <source>
        <dbReference type="EMBL" id="MDC8784841.1"/>
    </source>
</evidence>
<dbReference type="SUPFAM" id="SSF53850">
    <property type="entry name" value="Periplasmic binding protein-like II"/>
    <property type="match status" value="1"/>
</dbReference>
<gene>
    <name evidence="4" type="ORF">PRZ01_06530</name>
</gene>
<evidence type="ECO:0000256" key="1">
    <source>
        <dbReference type="ARBA" id="ARBA00022729"/>
    </source>
</evidence>
<feature type="chain" id="PRO_5047452146" evidence="2">
    <location>
        <begin position="21"/>
        <end position="244"/>
    </location>
</feature>
<dbReference type="PANTHER" id="PTHR35936">
    <property type="entry name" value="MEMBRANE-BOUND LYTIC MUREIN TRANSGLYCOSYLASE F"/>
    <property type="match status" value="1"/>
</dbReference>
<dbReference type="SMART" id="SM00062">
    <property type="entry name" value="PBPb"/>
    <property type="match status" value="1"/>
</dbReference>
<name>A0ABT5KPK2_9BURK</name>
<comment type="caution">
    <text evidence="4">The sequence shown here is derived from an EMBL/GenBank/DDBJ whole genome shotgun (WGS) entry which is preliminary data.</text>
</comment>
<sequence>MKKRNALLTLLAVVALPAFAGGQVDVRLGIIQHEALQDVAAELLRAIYKRAGLTLRIEPYPSARLERLTRMNQVDGEVSRVAAYFSRNPQLIQVEPAFYALVTSAFARVDRAMTLNSLSELKDYRVGVVKGDVHAAVATEGLPVVQADDNAQLFRYLESGRIDIAIDAALNGADAIKELSLEGVVKNIGDFNRRELFHVLVPAKREVAAKVSATIRLMQASGELQAMIKRLENARVNSDAPRRY</sequence>